<reference evidence="2" key="1">
    <citation type="submission" date="2016-10" db="EMBL/GenBank/DDBJ databases">
        <authorList>
            <person name="Varghese N."/>
            <person name="Submissions S."/>
        </authorList>
    </citation>
    <scope>NUCLEOTIDE SEQUENCE [LARGE SCALE GENOMIC DNA]</scope>
    <source>
        <strain evidence="2">DSM 17465</strain>
    </source>
</reference>
<proteinExistence type="predicted"/>
<protein>
    <submittedName>
        <fullName evidence="1">T5SS/PEP-CTERM-associated repeat-containing protein</fullName>
    </submittedName>
</protein>
<evidence type="ECO:0000313" key="2">
    <source>
        <dbReference type="Proteomes" id="UP000183371"/>
    </source>
</evidence>
<organism evidence="1 2">
    <name type="scientific">Pseudovibrio denitrificans</name>
    <dbReference type="NCBI Taxonomy" id="258256"/>
    <lineage>
        <taxon>Bacteria</taxon>
        <taxon>Pseudomonadati</taxon>
        <taxon>Pseudomonadota</taxon>
        <taxon>Alphaproteobacteria</taxon>
        <taxon>Hyphomicrobiales</taxon>
        <taxon>Stappiaceae</taxon>
        <taxon>Pseudovibrio</taxon>
    </lineage>
</organism>
<dbReference type="EMBL" id="FPBD01000004">
    <property type="protein sequence ID" value="SFT91243.1"/>
    <property type="molecule type" value="Genomic_DNA"/>
</dbReference>
<evidence type="ECO:0000313" key="1">
    <source>
        <dbReference type="EMBL" id="SFT91243.1"/>
    </source>
</evidence>
<sequence length="157" mass="16466">MTKVVGITPSRAPHLAATLLASVLMVWSGVTSALKQPLQGSVSTNWFTDKYWSTNIYQTGVINMRLPNPATVTDTTINRYAEALELVVGDYDQSTLTVSDGGALSSGEASFIGQNNGATLDNLGSLIIGHDGDGNLTILEDAKSSVSAATKPGQPIR</sequence>
<dbReference type="RefSeq" id="WP_128647502.1">
    <property type="nucleotide sequence ID" value="NZ_FPBD01000004.1"/>
</dbReference>
<dbReference type="Proteomes" id="UP000183371">
    <property type="component" value="Unassembled WGS sequence"/>
</dbReference>
<gene>
    <name evidence="1" type="ORF">SAMN05444141_104394</name>
</gene>
<keyword evidence="2" id="KW-1185">Reference proteome</keyword>
<name>A0A1I7BVN1_9HYPH</name>
<dbReference type="AlphaFoldDB" id="A0A1I7BVN1"/>
<accession>A0A1I7BVN1</accession>